<feature type="signal peptide" evidence="1">
    <location>
        <begin position="1"/>
        <end position="24"/>
    </location>
</feature>
<name>E3N780_CAERE</name>
<accession>E3N780</accession>
<dbReference type="AlphaFoldDB" id="E3N780"/>
<evidence type="ECO:0000313" key="4">
    <source>
        <dbReference type="Proteomes" id="UP000008281"/>
    </source>
</evidence>
<feature type="chain" id="PRO_5003176092" description="F-box domain-containing protein" evidence="1">
    <location>
        <begin position="25"/>
        <end position="332"/>
    </location>
</feature>
<evidence type="ECO:0000313" key="3">
    <source>
        <dbReference type="EMBL" id="EFO88432.1"/>
    </source>
</evidence>
<dbReference type="PANTHER" id="PTHR21503:SF31">
    <property type="entry name" value="F-BOX DOMAIN-CONTAINING PROTEIN"/>
    <property type="match status" value="1"/>
</dbReference>
<dbReference type="PANTHER" id="PTHR21503">
    <property type="entry name" value="F-BOX-CONTAINING HYPOTHETICAL PROTEIN C.ELEGANS"/>
    <property type="match status" value="1"/>
</dbReference>
<protein>
    <recommendedName>
        <fullName evidence="2">F-box domain-containing protein</fullName>
    </recommendedName>
</protein>
<keyword evidence="4" id="KW-1185">Reference proteome</keyword>
<feature type="domain" description="F-box" evidence="2">
    <location>
        <begin position="4"/>
        <end position="40"/>
    </location>
</feature>
<dbReference type="HOGENOM" id="CLU_036540_0_0_1"/>
<sequence>MPSEFPLFLLPMLVLNRILKLVTPIELVAISLCSKKSKTLCSSARSQLQCKKSTKEFMLKFSLNKEIRLKFDYYPKVEWIFKIDYFSIIDNISPRKNVLQKFLSLFRRNKQENLKPNYMRVMNELFLTSWIPTENESLSEFSLQFYTSEEYHILIMNLFISHLSDIFNAPLATIDLYFQNFTQEDNERIIDFYCLDREKRQAVHSLTLTGKHWNTAEDDQVVDSLLRRQKVKKMLKLLFKPTSEFKFRTEYVRNNPNLFESRHAHWIHFNQFLEIASFAVFLYSSLLTSNHFKLLIEKWNNGWIPKWQMVTIEFCENVDVDECVNDLIITER</sequence>
<evidence type="ECO:0000256" key="1">
    <source>
        <dbReference type="SAM" id="SignalP"/>
    </source>
</evidence>
<dbReference type="Proteomes" id="UP000008281">
    <property type="component" value="Unassembled WGS sequence"/>
</dbReference>
<dbReference type="PROSITE" id="PS50181">
    <property type="entry name" value="FBOX"/>
    <property type="match status" value="1"/>
</dbReference>
<dbReference type="InParanoid" id="E3N780"/>
<keyword evidence="1" id="KW-0732">Signal</keyword>
<gene>
    <name evidence="3" type="ORF">CRE_10553</name>
</gene>
<dbReference type="Pfam" id="PF00646">
    <property type="entry name" value="F-box"/>
    <property type="match status" value="1"/>
</dbReference>
<organism evidence="4">
    <name type="scientific">Caenorhabditis remanei</name>
    <name type="common">Caenorhabditis vulgaris</name>
    <dbReference type="NCBI Taxonomy" id="31234"/>
    <lineage>
        <taxon>Eukaryota</taxon>
        <taxon>Metazoa</taxon>
        <taxon>Ecdysozoa</taxon>
        <taxon>Nematoda</taxon>
        <taxon>Chromadorea</taxon>
        <taxon>Rhabditida</taxon>
        <taxon>Rhabditina</taxon>
        <taxon>Rhabditomorpha</taxon>
        <taxon>Rhabditoidea</taxon>
        <taxon>Rhabditidae</taxon>
        <taxon>Peloderinae</taxon>
        <taxon>Caenorhabditis</taxon>
    </lineage>
</organism>
<proteinExistence type="predicted"/>
<dbReference type="EMBL" id="DS268546">
    <property type="protein sequence ID" value="EFO88432.1"/>
    <property type="molecule type" value="Genomic_DNA"/>
</dbReference>
<dbReference type="InterPro" id="IPR001810">
    <property type="entry name" value="F-box_dom"/>
</dbReference>
<evidence type="ECO:0000259" key="2">
    <source>
        <dbReference type="PROSITE" id="PS50181"/>
    </source>
</evidence>
<reference evidence="3" key="1">
    <citation type="submission" date="2007-07" db="EMBL/GenBank/DDBJ databases">
        <title>PCAP assembly of the Caenorhabditis remanei genome.</title>
        <authorList>
            <consortium name="The Caenorhabditis remanei Sequencing Consortium"/>
            <person name="Wilson R.K."/>
        </authorList>
    </citation>
    <scope>NUCLEOTIDE SEQUENCE [LARGE SCALE GENOMIC DNA]</scope>
    <source>
        <strain evidence="3">PB4641</strain>
    </source>
</reference>